<keyword evidence="2" id="KW-0238">DNA-binding</keyword>
<dbReference type="RefSeq" id="WP_342076099.1">
    <property type="nucleotide sequence ID" value="NZ_CP151767.2"/>
</dbReference>
<evidence type="ECO:0000313" key="6">
    <source>
        <dbReference type="Proteomes" id="UP001470809"/>
    </source>
</evidence>
<evidence type="ECO:0000256" key="3">
    <source>
        <dbReference type="ARBA" id="ARBA00023163"/>
    </source>
</evidence>
<protein>
    <submittedName>
        <fullName evidence="5">Autoinducer binding domain-containing protein</fullName>
    </submittedName>
</protein>
<dbReference type="InterPro" id="IPR036693">
    <property type="entry name" value="TF_LuxR_autoind-bd_dom_sf"/>
</dbReference>
<evidence type="ECO:0000259" key="4">
    <source>
        <dbReference type="Pfam" id="PF03472"/>
    </source>
</evidence>
<evidence type="ECO:0000256" key="1">
    <source>
        <dbReference type="ARBA" id="ARBA00023015"/>
    </source>
</evidence>
<evidence type="ECO:0000256" key="2">
    <source>
        <dbReference type="ARBA" id="ARBA00023125"/>
    </source>
</evidence>
<dbReference type="Pfam" id="PF03472">
    <property type="entry name" value="Autoind_bind"/>
    <property type="match status" value="1"/>
</dbReference>
<accession>A0AAN0M8Y8</accession>
<dbReference type="KEGG" id="yrh:AABB31_17470"/>
<dbReference type="EMBL" id="CP151767">
    <property type="protein sequence ID" value="WZU66778.1"/>
    <property type="molecule type" value="Genomic_DNA"/>
</dbReference>
<proteinExistence type="predicted"/>
<dbReference type="GO" id="GO:0003677">
    <property type="term" value="F:DNA binding"/>
    <property type="evidence" value="ECO:0007669"/>
    <property type="project" value="UniProtKB-KW"/>
</dbReference>
<reference evidence="5" key="1">
    <citation type="submission" date="2024-08" db="EMBL/GenBank/DDBJ databases">
        <title>Phylogenomic analyses of a clade within the roseobacter group suggest taxonomic reassignments of species of the genera Aestuariivita, Citreicella, Loktanella, Nautella, Pelagibaca, Ruegeria, Thalassobius, Thiobacimonas and Tropicibacter, and the proposal o.</title>
        <authorList>
            <person name="Jeon C.O."/>
        </authorList>
    </citation>
    <scope>NUCLEOTIDE SEQUENCE</scope>
    <source>
        <strain evidence="5">SS1-5</strain>
    </source>
</reference>
<name>A0AAN0M8Y8_9RHOB</name>
<dbReference type="Gene3D" id="3.30.450.80">
    <property type="entry name" value="Transcription factor LuxR-like, autoinducer-binding domain"/>
    <property type="match status" value="1"/>
</dbReference>
<feature type="domain" description="Transcription factor LuxR-like autoinducer-binding" evidence="4">
    <location>
        <begin position="22"/>
        <end position="148"/>
    </location>
</feature>
<keyword evidence="3" id="KW-0804">Transcription</keyword>
<dbReference type="SUPFAM" id="SSF75516">
    <property type="entry name" value="Pheromone-binding domain of LuxR-like quorum-sensing transcription factors"/>
    <property type="match status" value="1"/>
</dbReference>
<organism evidence="5 6">
    <name type="scientific">Yoonia rhodophyticola</name>
    <dbReference type="NCBI Taxonomy" id="3137370"/>
    <lineage>
        <taxon>Bacteria</taxon>
        <taxon>Pseudomonadati</taxon>
        <taxon>Pseudomonadota</taxon>
        <taxon>Alphaproteobacteria</taxon>
        <taxon>Rhodobacterales</taxon>
        <taxon>Paracoccaceae</taxon>
        <taxon>Yoonia</taxon>
    </lineage>
</organism>
<gene>
    <name evidence="5" type="ORF">AABB31_17470</name>
</gene>
<keyword evidence="1" id="KW-0805">Transcription regulation</keyword>
<dbReference type="InterPro" id="IPR005143">
    <property type="entry name" value="TF_LuxR_autoind-bd_dom"/>
</dbReference>
<sequence length="198" mass="22318">MSNPQFNKILQPYLILSDRGLLWSRLHQDLQHFGFDRVFYGGVQRRPANGEFTPRDVDVTSSYGSEFDRFFVDDGGFLSDVTTQWAIHSQGAMSWGATRRLCAKGQMTARQQTVHERSRALNILNGYTVSLRSDGRSLVSGFGLCAERKCTQGKIDSIWQSQSDQIAAVLTAYDICVRALPSFPAQEELSKRQCEVLE</sequence>
<dbReference type="AlphaFoldDB" id="A0AAN0M8Y8"/>
<evidence type="ECO:0000313" key="5">
    <source>
        <dbReference type="EMBL" id="WZU66778.1"/>
    </source>
</evidence>
<dbReference type="Proteomes" id="UP001470809">
    <property type="component" value="Chromosome"/>
</dbReference>
<keyword evidence="6" id="KW-1185">Reference proteome</keyword>